<dbReference type="Pfam" id="PF00072">
    <property type="entry name" value="Response_reg"/>
    <property type="match status" value="1"/>
</dbReference>
<organism evidence="6 7">
    <name type="scientific">Dictyobacter halimunensis</name>
    <dbReference type="NCBI Taxonomy" id="3026934"/>
    <lineage>
        <taxon>Bacteria</taxon>
        <taxon>Bacillati</taxon>
        <taxon>Chloroflexota</taxon>
        <taxon>Ktedonobacteria</taxon>
        <taxon>Ktedonobacterales</taxon>
        <taxon>Dictyobacteraceae</taxon>
        <taxon>Dictyobacter</taxon>
    </lineage>
</organism>
<gene>
    <name evidence="6" type="ORF">KDH_24720</name>
</gene>
<dbReference type="PROSITE" id="PS50110">
    <property type="entry name" value="RESPONSE_REGULATORY"/>
    <property type="match status" value="1"/>
</dbReference>
<dbReference type="Gene3D" id="6.10.250.690">
    <property type="match status" value="1"/>
</dbReference>
<dbReference type="PANTHER" id="PTHR48111:SF2">
    <property type="entry name" value="RESPONSE REGULATOR SAER"/>
    <property type="match status" value="1"/>
</dbReference>
<dbReference type="Proteomes" id="UP001344906">
    <property type="component" value="Unassembled WGS sequence"/>
</dbReference>
<comment type="caution">
    <text evidence="6">The sequence shown here is derived from an EMBL/GenBank/DDBJ whole genome shotgun (WGS) entry which is preliminary data.</text>
</comment>
<feature type="modified residue" description="4-aspartylphosphate" evidence="2">
    <location>
        <position position="61"/>
    </location>
</feature>
<evidence type="ECO:0000259" key="4">
    <source>
        <dbReference type="PROSITE" id="PS50110"/>
    </source>
</evidence>
<evidence type="ECO:0000313" key="7">
    <source>
        <dbReference type="Proteomes" id="UP001344906"/>
    </source>
</evidence>
<dbReference type="CDD" id="cd17574">
    <property type="entry name" value="REC_OmpR"/>
    <property type="match status" value="1"/>
</dbReference>
<dbReference type="Pfam" id="PF00486">
    <property type="entry name" value="Trans_reg_C"/>
    <property type="match status" value="1"/>
</dbReference>
<keyword evidence="1 3" id="KW-0238">DNA-binding</keyword>
<dbReference type="InterPro" id="IPR039420">
    <property type="entry name" value="WalR-like"/>
</dbReference>
<sequence length="241" mass="27582">MVAVPQRATGGTILVIDDEDEIIQFVQDVLEDEGYRVYAACDGKQALQLARAYTPDLIILDVMLPGSDGFTVCRQLREEWDIPILFLSAKQSDVDKLQGFSAGADDYVMKPFSMQELVARVEAHLRRQRRNQQKAQTTRLLRYGQLVLDLGAYEARYAGTPLPLTRKEFELMQLLILHPHQVFSRDLLYERIWGLDALGNTDTVTEHIKRLRRKLAQCDPHTEYIGTVWGVGYKWKLNTSV</sequence>
<protein>
    <submittedName>
        <fullName evidence="6">DNA-binding response regulator</fullName>
    </submittedName>
</protein>
<feature type="domain" description="OmpR/PhoB-type" evidence="5">
    <location>
        <begin position="138"/>
        <end position="237"/>
    </location>
</feature>
<dbReference type="InterPro" id="IPR036388">
    <property type="entry name" value="WH-like_DNA-bd_sf"/>
</dbReference>
<feature type="domain" description="Response regulatory" evidence="4">
    <location>
        <begin position="12"/>
        <end position="125"/>
    </location>
</feature>
<dbReference type="PROSITE" id="PS51755">
    <property type="entry name" value="OMPR_PHOB"/>
    <property type="match status" value="1"/>
</dbReference>
<feature type="DNA-binding region" description="OmpR/PhoB-type" evidence="3">
    <location>
        <begin position="138"/>
        <end position="237"/>
    </location>
</feature>
<keyword evidence="7" id="KW-1185">Reference proteome</keyword>
<dbReference type="InterPro" id="IPR001867">
    <property type="entry name" value="OmpR/PhoB-type_DNA-bd"/>
</dbReference>
<dbReference type="PANTHER" id="PTHR48111">
    <property type="entry name" value="REGULATOR OF RPOS"/>
    <property type="match status" value="1"/>
</dbReference>
<dbReference type="SMART" id="SM00862">
    <property type="entry name" value="Trans_reg_C"/>
    <property type="match status" value="1"/>
</dbReference>
<accession>A0ABQ6FPX3</accession>
<dbReference type="SUPFAM" id="SSF52172">
    <property type="entry name" value="CheY-like"/>
    <property type="match status" value="1"/>
</dbReference>
<evidence type="ECO:0000313" key="6">
    <source>
        <dbReference type="EMBL" id="GLV55628.1"/>
    </source>
</evidence>
<evidence type="ECO:0000256" key="3">
    <source>
        <dbReference type="PROSITE-ProRule" id="PRU01091"/>
    </source>
</evidence>
<dbReference type="SMART" id="SM00448">
    <property type="entry name" value="REC"/>
    <property type="match status" value="1"/>
</dbReference>
<evidence type="ECO:0000256" key="2">
    <source>
        <dbReference type="PROSITE-ProRule" id="PRU00169"/>
    </source>
</evidence>
<dbReference type="Gene3D" id="1.10.10.10">
    <property type="entry name" value="Winged helix-like DNA-binding domain superfamily/Winged helix DNA-binding domain"/>
    <property type="match status" value="1"/>
</dbReference>
<reference evidence="6 7" key="1">
    <citation type="submission" date="2023-02" db="EMBL/GenBank/DDBJ databases">
        <title>Dictyobacter halimunensis sp. nov., a new member of the class Ktedonobacteria from forest soil in a geothermal area.</title>
        <authorList>
            <person name="Rachmania M.K."/>
            <person name="Ningsih F."/>
            <person name="Sakai Y."/>
            <person name="Yabe S."/>
            <person name="Yokota A."/>
            <person name="Sjamsuridzal W."/>
        </authorList>
    </citation>
    <scope>NUCLEOTIDE SEQUENCE [LARGE SCALE GENOMIC DNA]</scope>
    <source>
        <strain evidence="6 7">S3.2.2.5</strain>
    </source>
</reference>
<proteinExistence type="predicted"/>
<dbReference type="SUPFAM" id="SSF46894">
    <property type="entry name" value="C-terminal effector domain of the bipartite response regulators"/>
    <property type="match status" value="1"/>
</dbReference>
<dbReference type="Gene3D" id="3.40.50.2300">
    <property type="match status" value="1"/>
</dbReference>
<dbReference type="CDD" id="cd00383">
    <property type="entry name" value="trans_reg_C"/>
    <property type="match status" value="1"/>
</dbReference>
<evidence type="ECO:0000256" key="1">
    <source>
        <dbReference type="ARBA" id="ARBA00023125"/>
    </source>
</evidence>
<dbReference type="EMBL" id="BSRI01000001">
    <property type="protein sequence ID" value="GLV55628.1"/>
    <property type="molecule type" value="Genomic_DNA"/>
</dbReference>
<dbReference type="GO" id="GO:0003677">
    <property type="term" value="F:DNA binding"/>
    <property type="evidence" value="ECO:0007669"/>
    <property type="project" value="UniProtKB-KW"/>
</dbReference>
<dbReference type="InterPro" id="IPR016032">
    <property type="entry name" value="Sig_transdc_resp-reg_C-effctor"/>
</dbReference>
<dbReference type="InterPro" id="IPR011006">
    <property type="entry name" value="CheY-like_superfamily"/>
</dbReference>
<name>A0ABQ6FPX3_9CHLR</name>
<keyword evidence="2" id="KW-0597">Phosphoprotein</keyword>
<dbReference type="InterPro" id="IPR001789">
    <property type="entry name" value="Sig_transdc_resp-reg_receiver"/>
</dbReference>
<dbReference type="RefSeq" id="WP_338250145.1">
    <property type="nucleotide sequence ID" value="NZ_BSRI01000001.1"/>
</dbReference>
<evidence type="ECO:0000259" key="5">
    <source>
        <dbReference type="PROSITE" id="PS51755"/>
    </source>
</evidence>